<keyword evidence="4" id="KW-0249">Electron transport</keyword>
<feature type="signal peptide" evidence="7">
    <location>
        <begin position="1"/>
        <end position="20"/>
    </location>
</feature>
<keyword evidence="5 6" id="KW-0408">Iron</keyword>
<keyword evidence="3 6" id="KW-0479">Metal-binding</keyword>
<evidence type="ECO:0000256" key="2">
    <source>
        <dbReference type="ARBA" id="ARBA00022617"/>
    </source>
</evidence>
<evidence type="ECO:0000256" key="5">
    <source>
        <dbReference type="ARBA" id="ARBA00023004"/>
    </source>
</evidence>
<dbReference type="InterPro" id="IPR012218">
    <property type="entry name" value="Cyt_c_BACSU-c550-type"/>
</dbReference>
<keyword evidence="1" id="KW-0813">Transport</keyword>
<evidence type="ECO:0000256" key="3">
    <source>
        <dbReference type="ARBA" id="ARBA00022723"/>
    </source>
</evidence>
<keyword evidence="7" id="KW-0732">Signal</keyword>
<dbReference type="InterPro" id="IPR036909">
    <property type="entry name" value="Cyt_c-like_dom_sf"/>
</dbReference>
<dbReference type="InterPro" id="IPR051811">
    <property type="entry name" value="Cytochrome_c550/c551-like"/>
</dbReference>
<keyword evidence="2 6" id="KW-0349">Heme</keyword>
<evidence type="ECO:0000256" key="6">
    <source>
        <dbReference type="PROSITE-ProRule" id="PRU00433"/>
    </source>
</evidence>
<dbReference type="PROSITE" id="PS51007">
    <property type="entry name" value="CYTC"/>
    <property type="match status" value="1"/>
</dbReference>
<dbReference type="PIRSF" id="PIRSF000025">
    <property type="entry name" value="Cytc_Bsub_c550"/>
    <property type="match status" value="1"/>
</dbReference>
<dbReference type="InterPro" id="IPR009056">
    <property type="entry name" value="Cyt_c-like_dom"/>
</dbReference>
<dbReference type="EMBL" id="JBHTNU010000002">
    <property type="protein sequence ID" value="MFD1425969.1"/>
    <property type="molecule type" value="Genomic_DNA"/>
</dbReference>
<dbReference type="RefSeq" id="WP_380162971.1">
    <property type="nucleotide sequence ID" value="NZ_JBHTNU010000002.1"/>
</dbReference>
<sequence>MKAIGWKGFLLVSAMAVWVAGCSDPGQSTSKDKASDEPVQVDATQAKETYQSNCMSCHGDDLQGAQGPELKKVGDKFSSKEIESIIQRGRGSMPAQVSLNPEERKNLAAWLAEKK</sequence>
<gene>
    <name evidence="9" type="ORF">ACFQ4Y_03340</name>
</gene>
<accession>A0ABW4C5G6</accession>
<dbReference type="Pfam" id="PF13442">
    <property type="entry name" value="Cytochrome_CBB3"/>
    <property type="match status" value="1"/>
</dbReference>
<dbReference type="PANTHER" id="PTHR37823">
    <property type="entry name" value="CYTOCHROME C-553-LIKE"/>
    <property type="match status" value="1"/>
</dbReference>
<keyword evidence="10" id="KW-1185">Reference proteome</keyword>
<dbReference type="Proteomes" id="UP001597282">
    <property type="component" value="Unassembled WGS sequence"/>
</dbReference>
<evidence type="ECO:0000256" key="1">
    <source>
        <dbReference type="ARBA" id="ARBA00022448"/>
    </source>
</evidence>
<name>A0ABW4C5G6_9BACL</name>
<proteinExistence type="predicted"/>
<evidence type="ECO:0000256" key="4">
    <source>
        <dbReference type="ARBA" id="ARBA00022982"/>
    </source>
</evidence>
<reference evidence="10" key="1">
    <citation type="journal article" date="2019" name="Int. J. Syst. Evol. Microbiol.">
        <title>The Global Catalogue of Microorganisms (GCM) 10K type strain sequencing project: providing services to taxonomists for standard genome sequencing and annotation.</title>
        <authorList>
            <consortium name="The Broad Institute Genomics Platform"/>
            <consortium name="The Broad Institute Genome Sequencing Center for Infectious Disease"/>
            <person name="Wu L."/>
            <person name="Ma J."/>
        </authorList>
    </citation>
    <scope>NUCLEOTIDE SEQUENCE [LARGE SCALE GENOMIC DNA]</scope>
    <source>
        <strain evidence="10">S1</strain>
    </source>
</reference>
<dbReference type="PROSITE" id="PS51257">
    <property type="entry name" value="PROKAR_LIPOPROTEIN"/>
    <property type="match status" value="1"/>
</dbReference>
<dbReference type="SUPFAM" id="SSF46626">
    <property type="entry name" value="Cytochrome c"/>
    <property type="match status" value="1"/>
</dbReference>
<evidence type="ECO:0000256" key="7">
    <source>
        <dbReference type="SAM" id="SignalP"/>
    </source>
</evidence>
<organism evidence="9 10">
    <name type="scientific">Kroppenstedtia sanguinis</name>
    <dbReference type="NCBI Taxonomy" id="1380684"/>
    <lineage>
        <taxon>Bacteria</taxon>
        <taxon>Bacillati</taxon>
        <taxon>Bacillota</taxon>
        <taxon>Bacilli</taxon>
        <taxon>Bacillales</taxon>
        <taxon>Thermoactinomycetaceae</taxon>
        <taxon>Kroppenstedtia</taxon>
    </lineage>
</organism>
<dbReference type="Gene3D" id="1.10.760.10">
    <property type="entry name" value="Cytochrome c-like domain"/>
    <property type="match status" value="1"/>
</dbReference>
<evidence type="ECO:0000313" key="9">
    <source>
        <dbReference type="EMBL" id="MFD1425969.1"/>
    </source>
</evidence>
<feature type="domain" description="Cytochrome c" evidence="8">
    <location>
        <begin position="41"/>
        <end position="115"/>
    </location>
</feature>
<protein>
    <submittedName>
        <fullName evidence="9">C-type cytochrome</fullName>
    </submittedName>
</protein>
<dbReference type="PANTHER" id="PTHR37823:SF4">
    <property type="entry name" value="MENAQUINOL-CYTOCHROME C REDUCTASE CYTOCHROME B_C SUBUNIT"/>
    <property type="match status" value="1"/>
</dbReference>
<evidence type="ECO:0000259" key="8">
    <source>
        <dbReference type="PROSITE" id="PS51007"/>
    </source>
</evidence>
<comment type="caution">
    <text evidence="9">The sequence shown here is derived from an EMBL/GenBank/DDBJ whole genome shotgun (WGS) entry which is preliminary data.</text>
</comment>
<evidence type="ECO:0000313" key="10">
    <source>
        <dbReference type="Proteomes" id="UP001597282"/>
    </source>
</evidence>
<feature type="chain" id="PRO_5045811644" evidence="7">
    <location>
        <begin position="21"/>
        <end position="115"/>
    </location>
</feature>